<dbReference type="CDD" id="cd06173">
    <property type="entry name" value="MFS_MefA_like"/>
    <property type="match status" value="1"/>
</dbReference>
<evidence type="ECO:0000256" key="1">
    <source>
        <dbReference type="ARBA" id="ARBA00004651"/>
    </source>
</evidence>
<keyword evidence="2" id="KW-1003">Cell membrane</keyword>
<accession>A0A6L9SPH9</accession>
<dbReference type="EMBL" id="WHZV01000001">
    <property type="protein sequence ID" value="NEG54437.1"/>
    <property type="molecule type" value="Genomic_DNA"/>
</dbReference>
<feature type="transmembrane region" description="Helical" evidence="6">
    <location>
        <begin position="398"/>
        <end position="417"/>
    </location>
</feature>
<dbReference type="Gene3D" id="1.20.1250.20">
    <property type="entry name" value="MFS general substrate transporter like domains"/>
    <property type="match status" value="1"/>
</dbReference>
<dbReference type="GO" id="GO:0022857">
    <property type="term" value="F:transmembrane transporter activity"/>
    <property type="evidence" value="ECO:0007669"/>
    <property type="project" value="InterPro"/>
</dbReference>
<feature type="transmembrane region" description="Helical" evidence="6">
    <location>
        <begin position="333"/>
        <end position="358"/>
    </location>
</feature>
<feature type="transmembrane region" description="Helical" evidence="6">
    <location>
        <begin position="90"/>
        <end position="111"/>
    </location>
</feature>
<name>A0A6L9SPH9_9BIFI</name>
<feature type="transmembrane region" description="Helical" evidence="6">
    <location>
        <begin position="370"/>
        <end position="392"/>
    </location>
</feature>
<protein>
    <submittedName>
        <fullName evidence="7">MFS transporter</fullName>
    </submittedName>
</protein>
<dbReference type="Pfam" id="PF07690">
    <property type="entry name" value="MFS_1"/>
    <property type="match status" value="1"/>
</dbReference>
<dbReference type="AlphaFoldDB" id="A0A6L9SPH9"/>
<evidence type="ECO:0000313" key="7">
    <source>
        <dbReference type="EMBL" id="NEG54437.1"/>
    </source>
</evidence>
<comment type="caution">
    <text evidence="7">The sequence shown here is derived from an EMBL/GenBank/DDBJ whole genome shotgun (WGS) entry which is preliminary data.</text>
</comment>
<dbReference type="GO" id="GO:0005886">
    <property type="term" value="C:plasma membrane"/>
    <property type="evidence" value="ECO:0007669"/>
    <property type="project" value="UniProtKB-SubCell"/>
</dbReference>
<feature type="transmembrane region" description="Helical" evidence="6">
    <location>
        <begin position="57"/>
        <end position="78"/>
    </location>
</feature>
<keyword evidence="3 6" id="KW-0812">Transmembrane</keyword>
<dbReference type="RefSeq" id="WP_163196107.1">
    <property type="nucleotide sequence ID" value="NZ_WHZV01000001.1"/>
</dbReference>
<proteinExistence type="predicted"/>
<dbReference type="Proteomes" id="UP000483293">
    <property type="component" value="Unassembled WGS sequence"/>
</dbReference>
<feature type="transmembrane region" description="Helical" evidence="6">
    <location>
        <begin position="27"/>
        <end position="51"/>
    </location>
</feature>
<feature type="transmembrane region" description="Helical" evidence="6">
    <location>
        <begin position="305"/>
        <end position="327"/>
    </location>
</feature>
<reference evidence="7 8" key="1">
    <citation type="submission" date="2019-10" db="EMBL/GenBank/DDBJ databases">
        <title>Bifidobacterium from non-human primates.</title>
        <authorList>
            <person name="Modesto M."/>
        </authorList>
    </citation>
    <scope>NUCLEOTIDE SEQUENCE [LARGE SCALE GENOMIC DNA]</scope>
    <source>
        <strain evidence="7 8">SMA15</strain>
    </source>
</reference>
<sequence>MTNASECTARPQTGQATNPLRTRDFHLLVAGLGISLFANLMLRFAMSMWVLDETGSAAAFASILTASILPTILLSPLGGVVADRTNRRTVMVALDALSAATVLVCAAVFSFTGFNLAAIAMMQVALAVLDAMETPTVQAALPQMFRSHGEDVMRRAMAMVNVVNQTSMLVPAMLGGVLYAMVGVMPMMGVAIAGFGTAAVVECFIRLGAPERGDGGHASALDDLRAAGRFLTHERPSMLHLVLICAALNFLVTGYAEVGFPYMVRTVLGFGSTAYGLAYGLVGASGLLGALAGGRAAKSLAMRRFPTAIAAFSLTILPQAFAMILPMGADLRFAVLTAGTCGTMVAITLANLIAVPAVQLGCPEDMTGKVMSLALSTSMCAQPLGQVTYGWAYSTFPAGMVLAMTFVLTIAMLPPVIRVARRFREAPSATLPQPGHAIDIA</sequence>
<evidence type="ECO:0000313" key="8">
    <source>
        <dbReference type="Proteomes" id="UP000483293"/>
    </source>
</evidence>
<dbReference type="PANTHER" id="PTHR23513:SF11">
    <property type="entry name" value="STAPHYLOFERRIN A TRANSPORTER"/>
    <property type="match status" value="1"/>
</dbReference>
<evidence type="ECO:0000256" key="5">
    <source>
        <dbReference type="ARBA" id="ARBA00023136"/>
    </source>
</evidence>
<dbReference type="InterPro" id="IPR011701">
    <property type="entry name" value="MFS"/>
</dbReference>
<evidence type="ECO:0000256" key="2">
    <source>
        <dbReference type="ARBA" id="ARBA00022475"/>
    </source>
</evidence>
<evidence type="ECO:0000256" key="3">
    <source>
        <dbReference type="ARBA" id="ARBA00022692"/>
    </source>
</evidence>
<keyword evidence="4 6" id="KW-1133">Transmembrane helix</keyword>
<evidence type="ECO:0000256" key="4">
    <source>
        <dbReference type="ARBA" id="ARBA00022989"/>
    </source>
</evidence>
<dbReference type="InterPro" id="IPR036259">
    <property type="entry name" value="MFS_trans_sf"/>
</dbReference>
<dbReference type="SUPFAM" id="SSF103473">
    <property type="entry name" value="MFS general substrate transporter"/>
    <property type="match status" value="1"/>
</dbReference>
<comment type="subcellular location">
    <subcellularLocation>
        <location evidence="1">Cell membrane</location>
        <topology evidence="1">Multi-pass membrane protein</topology>
    </subcellularLocation>
</comment>
<organism evidence="7 8">
    <name type="scientific">Bifidobacterium platyrrhinorum</name>
    <dbReference type="NCBI Taxonomy" id="2661628"/>
    <lineage>
        <taxon>Bacteria</taxon>
        <taxon>Bacillati</taxon>
        <taxon>Actinomycetota</taxon>
        <taxon>Actinomycetes</taxon>
        <taxon>Bifidobacteriales</taxon>
        <taxon>Bifidobacteriaceae</taxon>
        <taxon>Bifidobacterium</taxon>
    </lineage>
</organism>
<keyword evidence="5 6" id="KW-0472">Membrane</keyword>
<keyword evidence="8" id="KW-1185">Reference proteome</keyword>
<gene>
    <name evidence="7" type="ORF">GFD21_01290</name>
</gene>
<feature type="transmembrane region" description="Helical" evidence="6">
    <location>
        <begin position="238"/>
        <end position="256"/>
    </location>
</feature>
<evidence type="ECO:0000256" key="6">
    <source>
        <dbReference type="SAM" id="Phobius"/>
    </source>
</evidence>
<dbReference type="PANTHER" id="PTHR23513">
    <property type="entry name" value="INTEGRAL MEMBRANE EFFLUX PROTEIN-RELATED"/>
    <property type="match status" value="1"/>
</dbReference>
<feature type="transmembrane region" description="Helical" evidence="6">
    <location>
        <begin position="276"/>
        <end position="293"/>
    </location>
</feature>